<reference evidence="2 3" key="1">
    <citation type="submission" date="2017-04" db="EMBL/GenBank/DDBJ databases">
        <title>Whole genome sequence of Bdellovibrio bacteriovorus strain SSB218315.</title>
        <authorList>
            <person name="Oyedara O."/>
            <person name="Rodriguez-Perez M.A."/>
        </authorList>
    </citation>
    <scope>NUCLEOTIDE SEQUENCE [LARGE SCALE GENOMIC DNA]</scope>
    <source>
        <strain evidence="2 3">SSB218315</strain>
    </source>
</reference>
<dbReference type="CDD" id="cd19608">
    <property type="entry name" value="GH113_mannanase-like"/>
    <property type="match status" value="1"/>
</dbReference>
<dbReference type="InterPro" id="IPR055151">
    <property type="entry name" value="GH113"/>
</dbReference>
<dbReference type="Gene3D" id="3.20.20.80">
    <property type="entry name" value="Glycosidases"/>
    <property type="match status" value="1"/>
</dbReference>
<feature type="chain" id="PRO_5012012161" description="Glycoside hydrolase family 42 N-terminal domain-containing protein" evidence="1">
    <location>
        <begin position="21"/>
        <end position="412"/>
    </location>
</feature>
<dbReference type="SUPFAM" id="SSF51445">
    <property type="entry name" value="(Trans)glycosidases"/>
    <property type="match status" value="1"/>
</dbReference>
<gene>
    <name evidence="2" type="ORF">B9G79_06020</name>
</gene>
<organism evidence="2 3">
    <name type="scientific">Bdellovibrio bacteriovorus</name>
    <dbReference type="NCBI Taxonomy" id="959"/>
    <lineage>
        <taxon>Bacteria</taxon>
        <taxon>Pseudomonadati</taxon>
        <taxon>Bdellovibrionota</taxon>
        <taxon>Bdellovibrionia</taxon>
        <taxon>Bdellovibrionales</taxon>
        <taxon>Pseudobdellovibrionaceae</taxon>
        <taxon>Bdellovibrio</taxon>
    </lineage>
</organism>
<protein>
    <recommendedName>
        <fullName evidence="4">Glycoside hydrolase family 42 N-terminal domain-containing protein</fullName>
    </recommendedName>
</protein>
<sequence>MKSLLGIILFLCLFSLNAFALEPAINIVTYHPLGFRVDDTEQGQRVRRLLEKIQQLGVKVLILNVRGHMITGRGSEINSVIPESLRPEEEFHIRALAAYAKQKGMEVAFRPILLVVGPKGEFPYTEKGVTWWHGNIEPKDPVSWFNNYFKFHERYMMLAASVGAKWYSVGAEMHSMTSGLGSRKPKWRFGFPDKWVTFVNAAKERLHPHSVAVTYGANFTDQFVLENAKRTWGGELEQWRHDITFKPKSSKETLHQNNMRELWRSLDFLGLDFYRSLGKKTSKYPEAFEDLANHLTVQTRGFAQQIQKSVEQIAQATGVSKEVGLQEVGYRSVEKCFVSPYHYEGGTEPINYMHQAAAWEALLRASAEFGLYGVGIWQVLVDEDTDLLENRGFSPLGKQPVSEVFRRHFIVQ</sequence>
<evidence type="ECO:0000313" key="2">
    <source>
        <dbReference type="EMBL" id="ASD63153.1"/>
    </source>
</evidence>
<feature type="signal peptide" evidence="1">
    <location>
        <begin position="1"/>
        <end position="20"/>
    </location>
</feature>
<dbReference type="Proteomes" id="UP000197003">
    <property type="component" value="Chromosome"/>
</dbReference>
<proteinExistence type="predicted"/>
<dbReference type="AlphaFoldDB" id="A0A1Z3N6Q4"/>
<accession>A0A1Z3N6Q4</accession>
<dbReference type="Pfam" id="PF22612">
    <property type="entry name" value="GH113"/>
    <property type="match status" value="1"/>
</dbReference>
<evidence type="ECO:0000256" key="1">
    <source>
        <dbReference type="SAM" id="SignalP"/>
    </source>
</evidence>
<dbReference type="RefSeq" id="WP_088564731.1">
    <property type="nucleotide sequence ID" value="NZ_CP020946.1"/>
</dbReference>
<name>A0A1Z3N6Q4_BDEBC</name>
<evidence type="ECO:0008006" key="4">
    <source>
        <dbReference type="Google" id="ProtNLM"/>
    </source>
</evidence>
<dbReference type="EMBL" id="CP020946">
    <property type="protein sequence ID" value="ASD63153.1"/>
    <property type="molecule type" value="Genomic_DNA"/>
</dbReference>
<evidence type="ECO:0000313" key="3">
    <source>
        <dbReference type="Proteomes" id="UP000197003"/>
    </source>
</evidence>
<keyword evidence="1" id="KW-0732">Signal</keyword>
<dbReference type="OrthoDB" id="9773531at2"/>
<dbReference type="InterPro" id="IPR017853">
    <property type="entry name" value="GH"/>
</dbReference>